<evidence type="ECO:0008006" key="5">
    <source>
        <dbReference type="Google" id="ProtNLM"/>
    </source>
</evidence>
<keyword evidence="2" id="KW-0812">Transmembrane</keyword>
<gene>
    <name evidence="3" type="ORF">BKK51_08985</name>
</gene>
<comment type="caution">
    <text evidence="3">The sequence shown here is derived from an EMBL/GenBank/DDBJ whole genome shotgun (WGS) entry which is preliminary data.</text>
</comment>
<reference evidence="3 4" key="1">
    <citation type="submission" date="2016-10" db="EMBL/GenBank/DDBJ databases">
        <title>Rodentibacter gen. nov. and new species.</title>
        <authorList>
            <person name="Christensen H."/>
        </authorList>
    </citation>
    <scope>NUCLEOTIDE SEQUENCE [LARGE SCALE GENOMIC DNA]</scope>
    <source>
        <strain evidence="3 4">H1983213011</strain>
    </source>
</reference>
<dbReference type="Proteomes" id="UP000188728">
    <property type="component" value="Unassembled WGS sequence"/>
</dbReference>
<dbReference type="NCBIfam" id="NF033915">
    <property type="entry name" value="antiphage_ZorA_2"/>
    <property type="match status" value="1"/>
</dbReference>
<name>A0A1V3IQM1_9PAST</name>
<feature type="transmembrane region" description="Helical" evidence="2">
    <location>
        <begin position="26"/>
        <end position="44"/>
    </location>
</feature>
<proteinExistence type="predicted"/>
<protein>
    <recommendedName>
        <fullName evidence="5">MotA/TolQ/ExbB proton channel domain-containing protein</fullName>
    </recommendedName>
</protein>
<evidence type="ECO:0000256" key="1">
    <source>
        <dbReference type="SAM" id="Coils"/>
    </source>
</evidence>
<evidence type="ECO:0000313" key="4">
    <source>
        <dbReference type="Proteomes" id="UP000188728"/>
    </source>
</evidence>
<organism evidence="3 4">
    <name type="scientific">Rodentibacter trehalosifermentans</name>
    <dbReference type="NCBI Taxonomy" id="1908263"/>
    <lineage>
        <taxon>Bacteria</taxon>
        <taxon>Pseudomonadati</taxon>
        <taxon>Pseudomonadota</taxon>
        <taxon>Gammaproteobacteria</taxon>
        <taxon>Pasteurellales</taxon>
        <taxon>Pasteurellaceae</taxon>
        <taxon>Rodentibacter</taxon>
    </lineage>
</organism>
<dbReference type="EMBL" id="MLHK01000053">
    <property type="protein sequence ID" value="OOF44416.1"/>
    <property type="molecule type" value="Genomic_DNA"/>
</dbReference>
<dbReference type="Gene3D" id="1.20.120.20">
    <property type="entry name" value="Apolipoprotein"/>
    <property type="match status" value="1"/>
</dbReference>
<keyword evidence="2" id="KW-0472">Membrane</keyword>
<evidence type="ECO:0000313" key="3">
    <source>
        <dbReference type="EMBL" id="OOF44416.1"/>
    </source>
</evidence>
<dbReference type="RefSeq" id="WP_077419594.1">
    <property type="nucleotide sequence ID" value="NZ_MLHK01000053.1"/>
</dbReference>
<feature type="coiled-coil region" evidence="1">
    <location>
        <begin position="445"/>
        <end position="476"/>
    </location>
</feature>
<dbReference type="AlphaFoldDB" id="A0A1V3IQM1"/>
<feature type="transmembrane region" description="Helical" evidence="2">
    <location>
        <begin position="140"/>
        <end position="164"/>
    </location>
</feature>
<keyword evidence="1" id="KW-0175">Coiled coil</keyword>
<keyword evidence="2" id="KW-1133">Transmembrane helix</keyword>
<sequence length="713" mass="80717">MDNLSLFWSHISKFFPNLPPSGFSDWITLVIFVTLLFGFFGYLHKVKKQHSKAKNSIKFYESFLDFVEKEKEHLADKRRELLEKVKEHKDEELSAIWQEFDESLVEIQISENKRKLFNTIDAAYFFNGHTLASGLTENRLFSAVPGFLTAMGVLGTFLGLTFGLNGIDFKDNDISKITEGINAMVNGAGTAFVTSLWGVGLSLTFNRKEKALEREIKERIARLQVRIDRIFPRIVAEQTLAEIKSINRDTEMHLAELGEKIGDQMQIVMDKTATSISNSITDGLRESLAPAVEKLLDNSREGSEKMMESLMQEFIRKIGNAGETQRIAMDNASQALAESSSQMMIRLTTFVEQLDAKVTEVRDGNRQMLEQMQDHFASQVSNMQSQVKQQNDQATEFTQKLAESMQDFNQKNQEMLYSMQTLLSERAIEQAEQFAKREENLTASADSFMEKLAKAIEDLNRNNEEMLKAMESGLKERLNALADMDKERAAEFMQQAEKGRQAQQSLTDSVKDVLETQNKQNDKFSEKLTALYDSFERVAQANKAGSEAMVNASNKINNSAIDFDHVATRLQTALANFDAKLATIILNIEKVTRENSNTATLFNVATSRLETSGTSLEKTVNHLDATAQTTKVAFESMKENFTHFASLLKEHIEELNAEMSELLIDYSKRVQDQTNERLDVWNSQTKEYTSSMTAAVQALSNTVDEIETKLPKK</sequence>
<accession>A0A1V3IQM1</accession>
<feature type="coiled-coil region" evidence="1">
    <location>
        <begin position="64"/>
        <end position="91"/>
    </location>
</feature>
<evidence type="ECO:0000256" key="2">
    <source>
        <dbReference type="SAM" id="Phobius"/>
    </source>
</evidence>